<name>A0A1G8YXR3_9BACL</name>
<organism evidence="2 3">
    <name type="scientific">Paenibacillus typhae</name>
    <dbReference type="NCBI Taxonomy" id="1174501"/>
    <lineage>
        <taxon>Bacteria</taxon>
        <taxon>Bacillati</taxon>
        <taxon>Bacillota</taxon>
        <taxon>Bacilli</taxon>
        <taxon>Bacillales</taxon>
        <taxon>Paenibacillaceae</taxon>
        <taxon>Paenibacillus</taxon>
    </lineage>
</organism>
<dbReference type="RefSeq" id="WP_090717070.1">
    <property type="nucleotide sequence ID" value="NZ_CBCSKY010000035.1"/>
</dbReference>
<feature type="signal peptide" evidence="1">
    <location>
        <begin position="1"/>
        <end position="22"/>
    </location>
</feature>
<keyword evidence="3" id="KW-1185">Reference proteome</keyword>
<dbReference type="AlphaFoldDB" id="A0A1G8YXR3"/>
<sequence length="251" mass="28704">MKPRLIILIPILLILISCSAKAELNAHKIKNSSELSTGAGYEVESSNYSKNEINITYPKLVHLDNDTYRDEINELIQEDAIKIIEFYSLEEGNLDIDYRVTFKNNDFLSFQYLGSFFSKGAAHPLNIFYTSNIDLKKAVKVKLSDLLEMNESFVEKFKRDNYKSFDDNLDLLEEGVMEELWSVYSDEDLLNYFHQADETGRINESGTFSYLTEDSIGVSISIPHALGDHLEMEISFADLGGYIKKDSLLNF</sequence>
<keyword evidence="1" id="KW-0732">Signal</keyword>
<gene>
    <name evidence="2" type="ORF">SAMN05216192_1316</name>
</gene>
<accession>A0A1G8YXR3</accession>
<feature type="chain" id="PRO_5011667062" description="Deacetylase PdaC domain-containing protein" evidence="1">
    <location>
        <begin position="23"/>
        <end position="251"/>
    </location>
</feature>
<evidence type="ECO:0008006" key="4">
    <source>
        <dbReference type="Google" id="ProtNLM"/>
    </source>
</evidence>
<evidence type="ECO:0000313" key="3">
    <source>
        <dbReference type="Proteomes" id="UP000199050"/>
    </source>
</evidence>
<dbReference type="PROSITE" id="PS51257">
    <property type="entry name" value="PROKAR_LIPOPROTEIN"/>
    <property type="match status" value="1"/>
</dbReference>
<dbReference type="Proteomes" id="UP000199050">
    <property type="component" value="Unassembled WGS sequence"/>
</dbReference>
<evidence type="ECO:0000313" key="2">
    <source>
        <dbReference type="EMBL" id="SDK07576.1"/>
    </source>
</evidence>
<dbReference type="EMBL" id="FNDX01000031">
    <property type="protein sequence ID" value="SDK07576.1"/>
    <property type="molecule type" value="Genomic_DNA"/>
</dbReference>
<proteinExistence type="predicted"/>
<dbReference type="OrthoDB" id="2067190at2"/>
<dbReference type="STRING" id="1174501.SAMN05216192_1316"/>
<evidence type="ECO:0000256" key="1">
    <source>
        <dbReference type="SAM" id="SignalP"/>
    </source>
</evidence>
<reference evidence="3" key="1">
    <citation type="submission" date="2016-10" db="EMBL/GenBank/DDBJ databases">
        <authorList>
            <person name="Varghese N."/>
            <person name="Submissions S."/>
        </authorList>
    </citation>
    <scope>NUCLEOTIDE SEQUENCE [LARGE SCALE GENOMIC DNA]</scope>
    <source>
        <strain evidence="3">CGMCC 1.11012</strain>
    </source>
</reference>
<protein>
    <recommendedName>
        <fullName evidence="4">Deacetylase PdaC domain-containing protein</fullName>
    </recommendedName>
</protein>
<dbReference type="Gene3D" id="3.30.565.40">
    <property type="entry name" value="Fervidobacterium nodosum Rt17-B1 like"/>
    <property type="match status" value="1"/>
</dbReference>